<reference evidence="4" key="1">
    <citation type="journal article" date="2022" name="Int. J. Syst. Evol. Microbiol.">
        <title>Genome-based, phenotypic and chemotaxonomic classification of Faecalibacterium strains: proposal of three novel species Faecalibacterium duncaniae sp. nov., Faecalibacterium hattorii sp. nov. and Faecalibacterium gallinarum sp. nov. .</title>
        <authorList>
            <person name="Sakamoto M."/>
            <person name="Sakurai N."/>
            <person name="Tanno H."/>
            <person name="Iino T."/>
            <person name="Ohkuma M."/>
            <person name="Endo A."/>
        </authorList>
    </citation>
    <scope>NUCLEOTIDE SEQUENCE</scope>
    <source>
        <strain evidence="4">JCM 17207</strain>
    </source>
</reference>
<comment type="caution">
    <text evidence="4">The sequence shown here is derived from an EMBL/GenBank/DDBJ whole genome shotgun (WGS) entry which is preliminary data.</text>
</comment>
<dbReference type="AlphaFoldDB" id="A0AA37J0S9"/>
<dbReference type="InterPro" id="IPR001119">
    <property type="entry name" value="SLH_dom"/>
</dbReference>
<evidence type="ECO:0000259" key="3">
    <source>
        <dbReference type="PROSITE" id="PS51272"/>
    </source>
</evidence>
<dbReference type="PROSITE" id="PS51272">
    <property type="entry name" value="SLH"/>
    <property type="match status" value="1"/>
</dbReference>
<protein>
    <recommendedName>
        <fullName evidence="3">SLH domain-containing protein</fullName>
    </recommendedName>
</protein>
<dbReference type="Proteomes" id="UP001055185">
    <property type="component" value="Unassembled WGS sequence"/>
</dbReference>
<evidence type="ECO:0000256" key="1">
    <source>
        <dbReference type="ARBA" id="ARBA00022737"/>
    </source>
</evidence>
<proteinExistence type="predicted"/>
<dbReference type="RefSeq" id="WP_238317653.1">
    <property type="nucleotide sequence ID" value="NZ_BQKV01000098.1"/>
</dbReference>
<keyword evidence="5" id="KW-1185">Reference proteome</keyword>
<keyword evidence="1" id="KW-0677">Repeat</keyword>
<feature type="domain" description="SLH" evidence="3">
    <location>
        <begin position="80"/>
        <end position="143"/>
    </location>
</feature>
<evidence type="ECO:0000313" key="5">
    <source>
        <dbReference type="Proteomes" id="UP001055185"/>
    </source>
</evidence>
<evidence type="ECO:0000256" key="2">
    <source>
        <dbReference type="SAM" id="SignalP"/>
    </source>
</evidence>
<keyword evidence="2" id="KW-0732">Signal</keyword>
<feature type="chain" id="PRO_5041349750" description="SLH domain-containing protein" evidence="2">
    <location>
        <begin position="26"/>
        <end position="676"/>
    </location>
</feature>
<accession>A0AA37J0S9</accession>
<evidence type="ECO:0000313" key="4">
    <source>
        <dbReference type="EMBL" id="GJN65434.1"/>
    </source>
</evidence>
<name>A0AA37J0S9_9FIRM</name>
<dbReference type="Pfam" id="PF00395">
    <property type="entry name" value="SLH"/>
    <property type="match status" value="1"/>
</dbReference>
<dbReference type="EMBL" id="BQKV01000098">
    <property type="protein sequence ID" value="GJN65434.1"/>
    <property type="molecule type" value="Genomic_DNA"/>
</dbReference>
<gene>
    <name evidence="4" type="ORF">JCM17207_20590</name>
</gene>
<organism evidence="4 5">
    <name type="scientific">Faecalibacterium gallinarum</name>
    <dbReference type="NCBI Taxonomy" id="2903556"/>
    <lineage>
        <taxon>Bacteria</taxon>
        <taxon>Bacillati</taxon>
        <taxon>Bacillota</taxon>
        <taxon>Clostridia</taxon>
        <taxon>Eubacteriales</taxon>
        <taxon>Oscillospiraceae</taxon>
        <taxon>Faecalibacterium</taxon>
    </lineage>
</organism>
<feature type="signal peptide" evidence="2">
    <location>
        <begin position="1"/>
        <end position="25"/>
    </location>
</feature>
<sequence length="676" mass="71640">MKKRLLALLLAVCLLVPAFSLPAAAASANINMEIQTARMLGILSTEMSQNLDAPVTRAEFAQMMVAASVYRDSLGEQSAVGTLFPDVTSETPSAEYIRIAVQQGWISGYTDGTFRPNDPVTLEVACTSALKMLGYKTSELSGPFPTAQLSKATELGLRDQITSGQGAQLTRAECAVLMYNTLTATTSGGQTYGSSLGLTITEGEVDASGALRQNLDGPYIAAAGEVLPFAPATIYRNGQISTSSELNQYDVYYYSESLNAVWIYTNRAAGRITAVSPSASAPTAVTIAGLSYKIGSSSVAYRISALSGGGVGQVVTLLLGMDDEVVGIVTEEEVDQTYYGVVESTNRTLTVQDGADVLQVVKVLCTDGTVRAFQVDKNLNYPEGWLLSIHASEEGEKVQPLNGRSVGGLFDSNAMTLGEYKLANDVKILDTGTEGGGVVIRPDRLNGVNLSTGDVRYYELNEKGEISHLILDDVTGDIWTYGCLVGISNRSDSTGLGSIQPDAVLMKIVSGLATGSLLDDIWKGLTGNTGKLISLILGTIADNTDGLVGSIIGSVASGAQYTYMVDGMPTTASADIKYPVLAGGIAVRTESNGNVRAMAQLQPILIDGLGAAYATSGDKRYELSDNMQVYLWHMGVYYKTTLASINAEDYYLTGWYDNFGCTAGGQVRILMALKKN</sequence>